<reference evidence="2" key="1">
    <citation type="submission" date="2023-06" db="EMBL/GenBank/DDBJ databases">
        <authorList>
            <person name="Kurt Z."/>
        </authorList>
    </citation>
    <scope>NUCLEOTIDE SEQUENCE</scope>
</reference>
<comment type="caution">
    <text evidence="2">The sequence shown here is derived from an EMBL/GenBank/DDBJ whole genome shotgun (WGS) entry which is preliminary data.</text>
</comment>
<keyword evidence="4" id="KW-1185">Reference proteome</keyword>
<dbReference type="EMBL" id="CATOUU010000380">
    <property type="protein sequence ID" value="CAI9927103.1"/>
    <property type="molecule type" value="Genomic_DNA"/>
</dbReference>
<reference evidence="3 4" key="2">
    <citation type="submission" date="2024-07" db="EMBL/GenBank/DDBJ databases">
        <authorList>
            <person name="Akdeniz Z."/>
        </authorList>
    </citation>
    <scope>NUCLEOTIDE SEQUENCE [LARGE SCALE GENOMIC DNA]</scope>
</reference>
<feature type="transmembrane region" description="Helical" evidence="1">
    <location>
        <begin position="155"/>
        <end position="180"/>
    </location>
</feature>
<dbReference type="Proteomes" id="UP001642409">
    <property type="component" value="Unassembled WGS sequence"/>
</dbReference>
<dbReference type="AlphaFoldDB" id="A0AA86U0S7"/>
<accession>A0AA86U0S7</accession>
<evidence type="ECO:0000313" key="2">
    <source>
        <dbReference type="EMBL" id="CAI9927103.1"/>
    </source>
</evidence>
<evidence type="ECO:0000256" key="1">
    <source>
        <dbReference type="SAM" id="Phobius"/>
    </source>
</evidence>
<keyword evidence="1" id="KW-0472">Membrane</keyword>
<sequence>MDMLQNNRKCSLCTLQQSKLVVKSDSIACRSYDGSYEFFQFSKNLNSNLQHSFERILRMDLLRSLYLTFKTIGYNGLKYDVNSESYFCSSCLNQYYDLQNRKTVRQAKMVSILKETKQFVISSNKLTNLSRQVELVGSDEQKCVNFLMGKFSKQFWLALFRGCGFIVIGANTLNISIYRIQNTKSYQFHSKVKQLRSIPRHLYYQYLQSLVMLLLMQMNSVQFKFNI</sequence>
<name>A0AA86U0S7_9EUKA</name>
<evidence type="ECO:0000313" key="4">
    <source>
        <dbReference type="Proteomes" id="UP001642409"/>
    </source>
</evidence>
<keyword evidence="1" id="KW-0812">Transmembrane</keyword>
<protein>
    <submittedName>
        <fullName evidence="3">Hypothetical_protein</fullName>
    </submittedName>
</protein>
<keyword evidence="1" id="KW-1133">Transmembrane helix</keyword>
<gene>
    <name evidence="2" type="ORF">HINF_LOCUS14748</name>
    <name evidence="3" type="ORF">HINF_LOCUS1659</name>
</gene>
<proteinExistence type="predicted"/>
<organism evidence="2">
    <name type="scientific">Hexamita inflata</name>
    <dbReference type="NCBI Taxonomy" id="28002"/>
    <lineage>
        <taxon>Eukaryota</taxon>
        <taxon>Metamonada</taxon>
        <taxon>Diplomonadida</taxon>
        <taxon>Hexamitidae</taxon>
        <taxon>Hexamitinae</taxon>
        <taxon>Hexamita</taxon>
    </lineage>
</organism>
<dbReference type="EMBL" id="CAXDID020000003">
    <property type="protein sequence ID" value="CAL5971946.1"/>
    <property type="molecule type" value="Genomic_DNA"/>
</dbReference>
<evidence type="ECO:0000313" key="3">
    <source>
        <dbReference type="EMBL" id="CAL5971946.1"/>
    </source>
</evidence>